<feature type="compositionally biased region" description="Basic residues" evidence="1">
    <location>
        <begin position="187"/>
        <end position="204"/>
    </location>
</feature>
<dbReference type="PROSITE" id="PS00636">
    <property type="entry name" value="DNAJ_1"/>
    <property type="match status" value="1"/>
</dbReference>
<dbReference type="PRINTS" id="PR00625">
    <property type="entry name" value="JDOMAIN"/>
</dbReference>
<comment type="caution">
    <text evidence="4">The sequence shown here is derived from an EMBL/GenBank/DDBJ whole genome shotgun (WGS) entry which is preliminary data.</text>
</comment>
<dbReference type="AlphaFoldDB" id="A0A6A5BF50"/>
<reference evidence="4 5" key="1">
    <citation type="journal article" date="2019" name="Sci. Rep.">
        <title>Nanopore sequencing improves the draft genome of the human pathogenic amoeba Naegleria fowleri.</title>
        <authorList>
            <person name="Liechti N."/>
            <person name="Schurch N."/>
            <person name="Bruggmann R."/>
            <person name="Wittwer M."/>
        </authorList>
    </citation>
    <scope>NUCLEOTIDE SEQUENCE [LARGE SCALE GENOMIC DNA]</scope>
    <source>
        <strain evidence="4 5">ATCC 30894</strain>
    </source>
</reference>
<dbReference type="RefSeq" id="XP_044557354.1">
    <property type="nucleotide sequence ID" value="XM_044712789.1"/>
</dbReference>
<dbReference type="VEuPathDB" id="AmoebaDB:FDP41_008889"/>
<dbReference type="PROSITE" id="PS50076">
    <property type="entry name" value="DNAJ_2"/>
    <property type="match status" value="1"/>
</dbReference>
<feature type="region of interest" description="Disordered" evidence="1">
    <location>
        <begin position="182"/>
        <end position="222"/>
    </location>
</feature>
<sequence length="292" mass="33573">MMALIIFYLFQCMNHVPIEAAPSRDDPKGYYEILGLNPSCSQSDIKAAYRKLTLKYHPDRNRNKPEAEQKAIKEKYVRICQAYETLSDENKRQAYSRGFYDTSSHGSDDSESYGSHSFHFHQQFQDLSDLFKHFHFGGSSGAFEQRGSNNNNGGHAEGERFRFNPFGSSFFDDEDDDDFGFPFHFGFPHHHQQQQGSSKKKQQQHHSNSQSSSNGDENKGGLFSGMFDKLKSAFGLKQEEAQHHHEESDDSYREGYQRVKKVVTKIASDGTRTTYVTYEYIPTGQNRRGFSF</sequence>
<evidence type="ECO:0000259" key="3">
    <source>
        <dbReference type="PROSITE" id="PS50076"/>
    </source>
</evidence>
<dbReference type="SUPFAM" id="SSF46565">
    <property type="entry name" value="Chaperone J-domain"/>
    <property type="match status" value="1"/>
</dbReference>
<dbReference type="Gene3D" id="1.10.287.110">
    <property type="entry name" value="DnaJ domain"/>
    <property type="match status" value="1"/>
</dbReference>
<dbReference type="GO" id="GO:0005737">
    <property type="term" value="C:cytoplasm"/>
    <property type="evidence" value="ECO:0007669"/>
    <property type="project" value="TreeGrafter"/>
</dbReference>
<feature type="signal peptide" evidence="2">
    <location>
        <begin position="1"/>
        <end position="20"/>
    </location>
</feature>
<dbReference type="EMBL" id="VFQX01000066">
    <property type="protein sequence ID" value="KAF0972640.1"/>
    <property type="molecule type" value="Genomic_DNA"/>
</dbReference>
<protein>
    <recommendedName>
        <fullName evidence="3">J domain-containing protein</fullName>
    </recommendedName>
</protein>
<organism evidence="4 5">
    <name type="scientific">Naegleria fowleri</name>
    <name type="common">Brain eating amoeba</name>
    <dbReference type="NCBI Taxonomy" id="5763"/>
    <lineage>
        <taxon>Eukaryota</taxon>
        <taxon>Discoba</taxon>
        <taxon>Heterolobosea</taxon>
        <taxon>Tetramitia</taxon>
        <taxon>Eutetramitia</taxon>
        <taxon>Vahlkampfiidae</taxon>
        <taxon>Naegleria</taxon>
    </lineage>
</organism>
<dbReference type="PANTHER" id="PTHR43948">
    <property type="entry name" value="DNAJ HOMOLOG SUBFAMILY B"/>
    <property type="match status" value="1"/>
</dbReference>
<dbReference type="OMA" id="CHILATQ"/>
<proteinExistence type="predicted"/>
<feature type="chain" id="PRO_5025511350" description="J domain-containing protein" evidence="2">
    <location>
        <begin position="21"/>
        <end position="292"/>
    </location>
</feature>
<dbReference type="InterPro" id="IPR001623">
    <property type="entry name" value="DnaJ_domain"/>
</dbReference>
<feature type="domain" description="J" evidence="3">
    <location>
        <begin position="29"/>
        <end position="104"/>
    </location>
</feature>
<dbReference type="GeneID" id="68116106"/>
<keyword evidence="5" id="KW-1185">Reference proteome</keyword>
<dbReference type="Pfam" id="PF00226">
    <property type="entry name" value="DnaJ"/>
    <property type="match status" value="1"/>
</dbReference>
<dbReference type="SMART" id="SM00271">
    <property type="entry name" value="DnaJ"/>
    <property type="match status" value="1"/>
</dbReference>
<feature type="compositionally biased region" description="Low complexity" evidence="1">
    <location>
        <begin position="205"/>
        <end position="215"/>
    </location>
</feature>
<dbReference type="GO" id="GO:0051087">
    <property type="term" value="F:protein-folding chaperone binding"/>
    <property type="evidence" value="ECO:0007669"/>
    <property type="project" value="TreeGrafter"/>
</dbReference>
<dbReference type="VEuPathDB" id="AmoebaDB:NfTy_047880"/>
<dbReference type="GO" id="GO:0051082">
    <property type="term" value="F:unfolded protein binding"/>
    <property type="evidence" value="ECO:0007669"/>
    <property type="project" value="TreeGrafter"/>
</dbReference>
<dbReference type="GO" id="GO:0044183">
    <property type="term" value="F:protein folding chaperone"/>
    <property type="evidence" value="ECO:0007669"/>
    <property type="project" value="TreeGrafter"/>
</dbReference>
<evidence type="ECO:0000256" key="2">
    <source>
        <dbReference type="SAM" id="SignalP"/>
    </source>
</evidence>
<accession>A0A6A5BF50</accession>
<keyword evidence="2" id="KW-0732">Signal</keyword>
<dbReference type="Proteomes" id="UP000444721">
    <property type="component" value="Unassembled WGS sequence"/>
</dbReference>
<evidence type="ECO:0000313" key="4">
    <source>
        <dbReference type="EMBL" id="KAF0972640.1"/>
    </source>
</evidence>
<name>A0A6A5BF50_NAEFO</name>
<dbReference type="PANTHER" id="PTHR43948:SF10">
    <property type="entry name" value="MRJ, ISOFORM E"/>
    <property type="match status" value="1"/>
</dbReference>
<dbReference type="InterPro" id="IPR018253">
    <property type="entry name" value="DnaJ_domain_CS"/>
</dbReference>
<evidence type="ECO:0000313" key="5">
    <source>
        <dbReference type="Proteomes" id="UP000444721"/>
    </source>
</evidence>
<gene>
    <name evidence="4" type="ORF">FDP41_008889</name>
</gene>
<dbReference type="CDD" id="cd06257">
    <property type="entry name" value="DnaJ"/>
    <property type="match status" value="1"/>
</dbReference>
<dbReference type="VEuPathDB" id="AmoebaDB:NF0070340"/>
<dbReference type="OrthoDB" id="10250354at2759"/>
<dbReference type="InterPro" id="IPR036869">
    <property type="entry name" value="J_dom_sf"/>
</dbReference>
<evidence type="ECO:0000256" key="1">
    <source>
        <dbReference type="SAM" id="MobiDB-lite"/>
    </source>
</evidence>